<protein>
    <submittedName>
        <fullName evidence="3">Uncharacterized protein R466</fullName>
    </submittedName>
</protein>
<dbReference type="EMBL" id="KM982403">
    <property type="protein sequence ID" value="AKI81134.1"/>
    <property type="molecule type" value="Genomic_DNA"/>
</dbReference>
<evidence type="ECO:0000256" key="1">
    <source>
        <dbReference type="SAM" id="Coils"/>
    </source>
</evidence>
<keyword evidence="1" id="KW-0175">Coiled coil</keyword>
<dbReference type="EMBL" id="JN036606">
    <property type="protein sequence ID" value="AEJ34707.1"/>
    <property type="molecule type" value="Genomic_DNA"/>
</dbReference>
<dbReference type="Proteomes" id="UP000274448">
    <property type="component" value="Segment"/>
</dbReference>
<evidence type="ECO:0000313" key="4">
    <source>
        <dbReference type="EMBL" id="AKI79237.1"/>
    </source>
</evidence>
<reference evidence="8 9" key="3">
    <citation type="submission" date="2014-10" db="EMBL/GenBank/DDBJ databases">
        <title>Pan-genome analysis of Brazilian lineage A amoebal mimiviruses.</title>
        <authorList>
            <person name="Assis F.L."/>
            <person name="Abrahao J.S."/>
            <person name="Kroon E.G."/>
            <person name="Dornas F.P."/>
            <person name="Andrade K.R."/>
            <person name="Borato P.V.M."/>
            <person name="Pilotto M.R."/>
            <person name="Benamar S."/>
            <person name="LaScola B."/>
            <person name="Colson P."/>
        </authorList>
    </citation>
    <scope>NUCLEOTIDE SEQUENCE [LARGE SCALE GENOMIC DNA]</scope>
    <source>
        <strain evidence="5 9">Amazonia</strain>
        <strain evidence="4 8">Oyster</strain>
    </source>
</reference>
<dbReference type="GeneID" id="9925091"/>
<evidence type="ECO:0000313" key="5">
    <source>
        <dbReference type="EMBL" id="AKI81134.1"/>
    </source>
</evidence>
<dbReference type="Proteomes" id="UP000241474">
    <property type="component" value="Segment"/>
</dbReference>
<reference evidence="3 7" key="1">
    <citation type="journal article" date="2011" name="Proc. Natl. Acad. Sci. U.S.A.">
        <title>Mimivirus shows dramatic genome reduction after intraamoebal culture.</title>
        <authorList>
            <person name="Boyer M."/>
            <person name="Azza S."/>
            <person name="Barrassi L."/>
            <person name="Klose T."/>
            <person name="Campocasso A."/>
            <person name="Pagnier I."/>
            <person name="Fournous G."/>
            <person name="Borg A."/>
            <person name="Robert C."/>
            <person name="Zhang X."/>
            <person name="Desnues C."/>
            <person name="Henrissat B."/>
            <person name="Rossmann M.G."/>
            <person name="La Scola B."/>
            <person name="Raoult D."/>
        </authorList>
    </citation>
    <scope>NUCLEOTIDE SEQUENCE [LARGE SCALE GENOMIC DNA]</scope>
    <source>
        <strain evidence="3">M4</strain>
    </source>
</reference>
<accession>E3VY84</accession>
<gene>
    <name evidence="2" type="primary">R466</name>
    <name evidence="3" type="ORF">MIMI_R466</name>
</gene>
<evidence type="ECO:0000313" key="6">
    <source>
        <dbReference type="Proteomes" id="UP000201519"/>
    </source>
</evidence>
<name>A0A0G2Y640_MIMIV</name>
<dbReference type="RefSeq" id="YP_003986973.1">
    <property type="nucleotide sequence ID" value="NC_014649.1"/>
</dbReference>
<organismHost>
    <name type="scientific">Acanthamoeba polyphaga</name>
    <name type="common">Amoeba</name>
    <dbReference type="NCBI Taxonomy" id="5757"/>
</organismHost>
<dbReference type="EMBL" id="HQ336222">
    <property type="protein sequence ID" value="ADO18650.1"/>
    <property type="molecule type" value="Genomic_DNA"/>
</dbReference>
<evidence type="ECO:0000313" key="8">
    <source>
        <dbReference type="Proteomes" id="UP000241474"/>
    </source>
</evidence>
<reference evidence="2 6" key="2">
    <citation type="journal article" date="2011" name="Virol. J.">
        <title>Breaking the 1000-gene barrier for Mimivirus using ultra-deep genome and transcriptome sequencing.</title>
        <authorList>
            <person name="Legendre M."/>
            <person name="Santini S."/>
            <person name="Rico A."/>
            <person name="Abergel C."/>
            <person name="Claverie J.M."/>
        </authorList>
    </citation>
    <scope>NUCLEOTIDE SEQUENCE [LARGE SCALE GENOMIC DNA]</scope>
</reference>
<feature type="coiled-coil region" evidence="1">
    <location>
        <begin position="210"/>
        <end position="237"/>
    </location>
</feature>
<dbReference type="Proteomes" id="UP000201519">
    <property type="component" value="Segment"/>
</dbReference>
<dbReference type="EMBL" id="KM982401">
    <property type="protein sequence ID" value="AKI79237.1"/>
    <property type="molecule type" value="Genomic_DNA"/>
</dbReference>
<evidence type="ECO:0000313" key="9">
    <source>
        <dbReference type="Proteomes" id="UP000274448"/>
    </source>
</evidence>
<keyword evidence="6" id="KW-1185">Reference proteome</keyword>
<accession>A0A0G2Y640</accession>
<evidence type="ECO:0000313" key="2">
    <source>
        <dbReference type="EMBL" id="ADO18650.1"/>
    </source>
</evidence>
<proteinExistence type="predicted"/>
<dbReference type="KEGG" id="vg:9925091"/>
<sequence>MEGIINIGTFIEQLTHYIKIGIFINKGVSSDKNHILDKCINLHNKLKSIEGSKEISPEEETYVRRSIKRFNLVLKVNPDQSPIDIKDKENQRKMITFQEHSSITDNDINSMITYSSNYNINIFSDVPLTFILRDGKYQQLLWQYTRSLFYISQVIISKVESKADMNNPVNVYKKNIVDSSMKKLEDILSTIAEIEDSIELEKILSLDQFLKSKLSNIKITNNQIDEAKAEFKEMFNKKGITGNDAISRMIDSITGKLDTINSGQGNILQNIVGIAQSVASEMRGEIENNPESIKSTLAAVTDIFKEATVNSNENENIPPELKNIFGAVMSSPLLSKIQGQESTENISDDVLGKELEILSQTYGLDKDEIMKAMKNETGEMDPTKFEQFMQKFQSN</sequence>
<dbReference type="Proteomes" id="UP000240552">
    <property type="component" value="Segment"/>
</dbReference>
<evidence type="ECO:0000313" key="3">
    <source>
        <dbReference type="EMBL" id="AEJ34707.1"/>
    </source>
</evidence>
<dbReference type="SMR" id="A0A0G2Y640"/>
<organism evidence="2 6">
    <name type="scientific">Acanthamoeba polyphaga mimivirus</name>
    <name type="common">APMV</name>
    <dbReference type="NCBI Taxonomy" id="212035"/>
    <lineage>
        <taxon>Viruses</taxon>
        <taxon>Varidnaviria</taxon>
        <taxon>Bamfordvirae</taxon>
        <taxon>Nucleocytoviricota</taxon>
        <taxon>Megaviricetes</taxon>
        <taxon>Imitervirales</taxon>
        <taxon>Mimiviridae</taxon>
        <taxon>Megamimivirinae</taxon>
        <taxon>Mimivirus</taxon>
        <taxon>Mimivirus bradfordmassiliense</taxon>
    </lineage>
</organism>
<evidence type="ECO:0000313" key="7">
    <source>
        <dbReference type="Proteomes" id="UP000240552"/>
    </source>
</evidence>
<dbReference type="OrthoDB" id="11260at10239"/>